<dbReference type="Gene3D" id="2.40.170.20">
    <property type="entry name" value="TonB-dependent receptor, beta-barrel domain"/>
    <property type="match status" value="1"/>
</dbReference>
<dbReference type="InterPro" id="IPR000531">
    <property type="entry name" value="Beta-barrel_TonB"/>
</dbReference>
<comment type="caution">
    <text evidence="16">The sequence shown here is derived from an EMBL/GenBank/DDBJ whole genome shotgun (WGS) entry which is preliminary data.</text>
</comment>
<evidence type="ECO:0000256" key="10">
    <source>
        <dbReference type="ARBA" id="ARBA00023237"/>
    </source>
</evidence>
<keyword evidence="6" id="KW-0408">Iron</keyword>
<keyword evidence="5 11" id="KW-0812">Transmembrane</keyword>
<organism evidence="16 17">
    <name type="scientific">Novosphingobium arvoryzae</name>
    <dbReference type="NCBI Taxonomy" id="1256514"/>
    <lineage>
        <taxon>Bacteria</taxon>
        <taxon>Pseudomonadati</taxon>
        <taxon>Pseudomonadota</taxon>
        <taxon>Alphaproteobacteria</taxon>
        <taxon>Sphingomonadales</taxon>
        <taxon>Sphingomonadaceae</taxon>
        <taxon>Novosphingobium</taxon>
    </lineage>
</organism>
<gene>
    <name evidence="16" type="primary">fyuA</name>
    <name evidence="16" type="ORF">GCM10011617_27190</name>
</gene>
<keyword evidence="17" id="KW-1185">Reference proteome</keyword>
<keyword evidence="9 11" id="KW-0472">Membrane</keyword>
<keyword evidence="13" id="KW-0732">Signal</keyword>
<dbReference type="PANTHER" id="PTHR32552">
    <property type="entry name" value="FERRICHROME IRON RECEPTOR-RELATED"/>
    <property type="match status" value="1"/>
</dbReference>
<accession>A0A918RNU6</accession>
<comment type="similarity">
    <text evidence="11 12">Belongs to the TonB-dependent receptor family.</text>
</comment>
<comment type="subcellular location">
    <subcellularLocation>
        <location evidence="1 11">Cell outer membrane</location>
        <topology evidence="1 11">Multi-pass membrane protein</topology>
    </subcellularLocation>
</comment>
<evidence type="ECO:0000256" key="11">
    <source>
        <dbReference type="PROSITE-ProRule" id="PRU01360"/>
    </source>
</evidence>
<evidence type="ECO:0000256" key="8">
    <source>
        <dbReference type="ARBA" id="ARBA00023077"/>
    </source>
</evidence>
<evidence type="ECO:0000259" key="15">
    <source>
        <dbReference type="Pfam" id="PF07715"/>
    </source>
</evidence>
<reference evidence="16" key="1">
    <citation type="journal article" date="2014" name="Int. J. Syst. Evol. Microbiol.">
        <title>Complete genome sequence of Corynebacterium casei LMG S-19264T (=DSM 44701T), isolated from a smear-ripened cheese.</title>
        <authorList>
            <consortium name="US DOE Joint Genome Institute (JGI-PGF)"/>
            <person name="Walter F."/>
            <person name="Albersmeier A."/>
            <person name="Kalinowski J."/>
            <person name="Ruckert C."/>
        </authorList>
    </citation>
    <scope>NUCLEOTIDE SEQUENCE</scope>
    <source>
        <strain evidence="16">KCTC 32422</strain>
    </source>
</reference>
<dbReference type="GO" id="GO:0006826">
    <property type="term" value="P:iron ion transport"/>
    <property type="evidence" value="ECO:0007669"/>
    <property type="project" value="UniProtKB-KW"/>
</dbReference>
<reference evidence="16" key="2">
    <citation type="submission" date="2020-09" db="EMBL/GenBank/DDBJ databases">
        <authorList>
            <person name="Sun Q."/>
            <person name="Kim S."/>
        </authorList>
    </citation>
    <scope>NUCLEOTIDE SEQUENCE</scope>
    <source>
        <strain evidence="16">KCTC 32422</strain>
    </source>
</reference>
<dbReference type="CDD" id="cd01347">
    <property type="entry name" value="ligand_gated_channel"/>
    <property type="match status" value="1"/>
</dbReference>
<sequence length="801" mass="84028">MHKKTMLIAGASILAFAQAAQAQEATAEEAVNSGLEDIVVTAQKREQNMQSVPVAVTALSGEAIANQRIADFSDLTRAAPSLTITQTTSSPNNSIILRGIGTFAFSIGVEPSVAVIIDDMPVVQQAQAFDNMADLSRIEVLKGPQGTLFGKNSSAGVVNIVTKDPGSSFEGSIGATVATDGDVRAEAMVSTPLADGVGLRLTGFYHDYPGNVRNLTSGRKLNDQSNYGVRAKLRAELGSAVTLTLTGAYSKATQDGTATTIREIRGTGTPRVFGSPALPLLPSLTGITPGAGNTNARVDAFGATENETASIAGKLSVDLGFADLISVTAFQDWKYNFQNDFDNTDLNVLSAFTGGAVNGGLTQSGPYHSKNFTQELRLVSGGSSALKYVVGGFYSNARTTRAFLRGPVVAVANWSARNTSETLGLFAQLDYTLPTNTTISGGVRYNHEKIAVAFDNNVAGATANQCAPGNPLCRGSNTDEVVTWKGSISQELAQQVMVYGSVARGYKGFAYDITSGFNPARINGALNGTGAGLIGVGPVKPETSTSYELGLKSRFADNRIQFNLIGFLTNYNNFQAQSAILVGTPPAPQFVLNNVGKLRTKGFEVELVAKPSDWLKIDAGAAYTDAVMTSFPQAQGYPGQTGQIWNGTASVLVGPCVSAAAATAAAPRTTCAFQDRSGARLPNSPRFKWNIGATADFPLGDATGTAIISYQHQSAVNFDLLGNPLTVQKGYGVMNASLGAEFGSVKLVAFVNNLFNKRYASSLSDGFGTLGGSASNDTHVIYQFLSRDSQRYAGIKATVSF</sequence>
<evidence type="ECO:0000313" key="16">
    <source>
        <dbReference type="EMBL" id="GHA04806.1"/>
    </source>
</evidence>
<evidence type="ECO:0000256" key="12">
    <source>
        <dbReference type="RuleBase" id="RU003357"/>
    </source>
</evidence>
<keyword evidence="2 11" id="KW-0813">Transport</keyword>
<evidence type="ECO:0000256" key="1">
    <source>
        <dbReference type="ARBA" id="ARBA00004571"/>
    </source>
</evidence>
<protein>
    <submittedName>
        <fullName evidence="16">TonB-dependent receptor</fullName>
    </submittedName>
</protein>
<feature type="chain" id="PRO_5037387481" evidence="13">
    <location>
        <begin position="23"/>
        <end position="801"/>
    </location>
</feature>
<evidence type="ECO:0000259" key="14">
    <source>
        <dbReference type="Pfam" id="PF00593"/>
    </source>
</evidence>
<evidence type="ECO:0000256" key="9">
    <source>
        <dbReference type="ARBA" id="ARBA00023136"/>
    </source>
</evidence>
<feature type="domain" description="TonB-dependent receptor-like beta-barrel" evidence="14">
    <location>
        <begin position="292"/>
        <end position="754"/>
    </location>
</feature>
<evidence type="ECO:0000256" key="4">
    <source>
        <dbReference type="ARBA" id="ARBA00022496"/>
    </source>
</evidence>
<evidence type="ECO:0000256" key="7">
    <source>
        <dbReference type="ARBA" id="ARBA00023065"/>
    </source>
</evidence>
<evidence type="ECO:0000256" key="3">
    <source>
        <dbReference type="ARBA" id="ARBA00022452"/>
    </source>
</evidence>
<dbReference type="SUPFAM" id="SSF56935">
    <property type="entry name" value="Porins"/>
    <property type="match status" value="1"/>
</dbReference>
<keyword evidence="8 12" id="KW-0798">TonB box</keyword>
<evidence type="ECO:0000256" key="5">
    <source>
        <dbReference type="ARBA" id="ARBA00022692"/>
    </source>
</evidence>
<dbReference type="Pfam" id="PF00593">
    <property type="entry name" value="TonB_dep_Rec_b-barrel"/>
    <property type="match status" value="1"/>
</dbReference>
<evidence type="ECO:0000313" key="17">
    <source>
        <dbReference type="Proteomes" id="UP000634139"/>
    </source>
</evidence>
<evidence type="ECO:0000256" key="2">
    <source>
        <dbReference type="ARBA" id="ARBA00022448"/>
    </source>
</evidence>
<dbReference type="AlphaFoldDB" id="A0A918RNU6"/>
<dbReference type="RefSeq" id="WP_189542466.1">
    <property type="nucleotide sequence ID" value="NZ_BMZD01000008.1"/>
</dbReference>
<keyword evidence="16" id="KW-0675">Receptor</keyword>
<proteinExistence type="inferred from homology"/>
<dbReference type="Pfam" id="PF07715">
    <property type="entry name" value="Plug"/>
    <property type="match status" value="1"/>
</dbReference>
<keyword evidence="4" id="KW-0410">Iron transport</keyword>
<dbReference type="InterPro" id="IPR012910">
    <property type="entry name" value="Plug_dom"/>
</dbReference>
<keyword evidence="10 11" id="KW-0998">Cell outer membrane</keyword>
<dbReference type="Proteomes" id="UP000634139">
    <property type="component" value="Unassembled WGS sequence"/>
</dbReference>
<dbReference type="PROSITE" id="PS52016">
    <property type="entry name" value="TONB_DEPENDENT_REC_3"/>
    <property type="match status" value="1"/>
</dbReference>
<dbReference type="InterPro" id="IPR039426">
    <property type="entry name" value="TonB-dep_rcpt-like"/>
</dbReference>
<keyword evidence="3 11" id="KW-1134">Transmembrane beta strand</keyword>
<dbReference type="InterPro" id="IPR036942">
    <property type="entry name" value="Beta-barrel_TonB_sf"/>
</dbReference>
<dbReference type="PANTHER" id="PTHR32552:SF81">
    <property type="entry name" value="TONB-DEPENDENT OUTER MEMBRANE RECEPTOR"/>
    <property type="match status" value="1"/>
</dbReference>
<keyword evidence="7" id="KW-0406">Ion transport</keyword>
<feature type="signal peptide" evidence="13">
    <location>
        <begin position="1"/>
        <end position="22"/>
    </location>
</feature>
<evidence type="ECO:0000256" key="6">
    <source>
        <dbReference type="ARBA" id="ARBA00023004"/>
    </source>
</evidence>
<evidence type="ECO:0000256" key="13">
    <source>
        <dbReference type="SAM" id="SignalP"/>
    </source>
</evidence>
<dbReference type="GO" id="GO:0009279">
    <property type="term" value="C:cell outer membrane"/>
    <property type="evidence" value="ECO:0007669"/>
    <property type="project" value="UniProtKB-SubCell"/>
</dbReference>
<feature type="domain" description="TonB-dependent receptor plug" evidence="15">
    <location>
        <begin position="50"/>
        <end position="157"/>
    </location>
</feature>
<dbReference type="EMBL" id="BMZD01000008">
    <property type="protein sequence ID" value="GHA04806.1"/>
    <property type="molecule type" value="Genomic_DNA"/>
</dbReference>
<name>A0A918RNU6_9SPHN</name>